<protein>
    <submittedName>
        <fullName evidence="4">Uncharacterized protein</fullName>
    </submittedName>
</protein>
<dbReference type="PANTHER" id="PTHR11782:SF3">
    <property type="entry name" value="APYRASE 6-RELATED"/>
    <property type="match status" value="1"/>
</dbReference>
<dbReference type="Pfam" id="PF01150">
    <property type="entry name" value="GDA1_CD39"/>
    <property type="match status" value="1"/>
</dbReference>
<gene>
    <name evidence="4" type="ORF">TCHU04912_LOCUS6387</name>
</gene>
<feature type="transmembrane region" description="Helical" evidence="3">
    <location>
        <begin position="53"/>
        <end position="73"/>
    </location>
</feature>
<comment type="similarity">
    <text evidence="1">Belongs to the GDA1/CD39 NTPase family.</text>
</comment>
<dbReference type="AlphaFoldDB" id="A0A7S1SNV0"/>
<dbReference type="GO" id="GO:0017110">
    <property type="term" value="F:nucleoside diphosphate phosphatase activity"/>
    <property type="evidence" value="ECO:0007669"/>
    <property type="project" value="TreeGrafter"/>
</dbReference>
<sequence>MLAIENFHYTASMLELGKNPTLEEFASAGERYCATDWATLKTKYRDRKTEVELLKYCFSAAYIVTFLSFGLGVEPGERRLQFSNAVAAPAGPPVDIDWAMGHVVVSAAELGPGPLVAQPRLRARLELMVAATIALMSLAIIWKQVRNRRAPLLVVSFCRGTSSGRGSRAFYDVEKGGYRYIS</sequence>
<dbReference type="PANTHER" id="PTHR11782">
    <property type="entry name" value="ADENOSINE/GUANOSINE DIPHOSPHATASE"/>
    <property type="match status" value="1"/>
</dbReference>
<evidence type="ECO:0000256" key="2">
    <source>
        <dbReference type="ARBA" id="ARBA00022801"/>
    </source>
</evidence>
<dbReference type="Gene3D" id="3.30.420.150">
    <property type="entry name" value="Exopolyphosphatase. Domain 2"/>
    <property type="match status" value="1"/>
</dbReference>
<dbReference type="GO" id="GO:0016020">
    <property type="term" value="C:membrane"/>
    <property type="evidence" value="ECO:0007669"/>
    <property type="project" value="TreeGrafter"/>
</dbReference>
<dbReference type="InterPro" id="IPR000407">
    <property type="entry name" value="GDA1_CD39_NTPase"/>
</dbReference>
<proteinExistence type="inferred from homology"/>
<evidence type="ECO:0000256" key="3">
    <source>
        <dbReference type="SAM" id="Phobius"/>
    </source>
</evidence>
<feature type="transmembrane region" description="Helical" evidence="3">
    <location>
        <begin position="123"/>
        <end position="142"/>
    </location>
</feature>
<evidence type="ECO:0000256" key="1">
    <source>
        <dbReference type="ARBA" id="ARBA00009283"/>
    </source>
</evidence>
<name>A0A7S1SNV0_9CHLO</name>
<organism evidence="4">
    <name type="scientific">Tetraselmis chuii</name>
    <dbReference type="NCBI Taxonomy" id="63592"/>
    <lineage>
        <taxon>Eukaryota</taxon>
        <taxon>Viridiplantae</taxon>
        <taxon>Chlorophyta</taxon>
        <taxon>core chlorophytes</taxon>
        <taxon>Chlorodendrophyceae</taxon>
        <taxon>Chlorodendrales</taxon>
        <taxon>Chlorodendraceae</taxon>
        <taxon>Tetraselmis</taxon>
    </lineage>
</organism>
<keyword evidence="3" id="KW-1133">Transmembrane helix</keyword>
<dbReference type="EMBL" id="HBGG01012551">
    <property type="protein sequence ID" value="CAD9204152.1"/>
    <property type="molecule type" value="Transcribed_RNA"/>
</dbReference>
<evidence type="ECO:0000313" key="4">
    <source>
        <dbReference type="EMBL" id="CAD9204152.1"/>
    </source>
</evidence>
<keyword evidence="2" id="KW-0378">Hydrolase</keyword>
<dbReference type="GO" id="GO:0009134">
    <property type="term" value="P:nucleoside diphosphate catabolic process"/>
    <property type="evidence" value="ECO:0007669"/>
    <property type="project" value="TreeGrafter"/>
</dbReference>
<reference evidence="4" key="1">
    <citation type="submission" date="2021-01" db="EMBL/GenBank/DDBJ databases">
        <authorList>
            <person name="Corre E."/>
            <person name="Pelletier E."/>
            <person name="Niang G."/>
            <person name="Scheremetjew M."/>
            <person name="Finn R."/>
            <person name="Kale V."/>
            <person name="Holt S."/>
            <person name="Cochrane G."/>
            <person name="Meng A."/>
            <person name="Brown T."/>
            <person name="Cohen L."/>
        </authorList>
    </citation>
    <scope>NUCLEOTIDE SEQUENCE</scope>
    <source>
        <strain evidence="4">PLY429</strain>
    </source>
</reference>
<keyword evidence="3" id="KW-0472">Membrane</keyword>
<keyword evidence="3" id="KW-0812">Transmembrane</keyword>
<accession>A0A7S1SNV0</accession>